<sequence>MRSETRRRGRRCITVPMYMVLPALVMVTFLLWNNMSRERKNRMRGGHIGEGSHAVRGGLPGVGNLRASPAVFSFTTKLLSVLTAFVDQETDGMPASVAAAGGATDMFGLPPNATPAAILLEYYETQLPKFNNELEKRLDNGSIKNVTHSDTYWSPTHVARRGYGLEGSIFVGLLHHETPLVRMRRSVSLESVCAMTVHNLYESALWSVAIFTGIVEFLPDVMTAEESGGRGGHNSSRWPFPPSSPCIPVAYQSHTCAERYGFCPRDNIRLRQLRVSAKSRRHSKGSNMGGGEGNVKVSEKKENPRSRRAEDDYEHAGYRDGDASSGSDASGGLSDFTSIASQRYATLALYRGETYVMFLNAGVLLVPSWDVTARLMLLRLPSRRPILSQMANIIQRDVVHRAWEEVVVRHVSNEGHRHEGVKDHGDQQFRDDQRGKERGGTEDYFNVAHERNPSKKRSGSALYDLEGLRLHSSDGMEDKEKGDGNGESAAEGARGFGSEDVVEFLFRLPTEEDGGEATSGAEPLNYPRNGASIPNVRTRMPNSAQLYWMKKLREPLRKKLLTSMSEQNTTSYVCGVAVKMQHSEEGCRKVCDAKSDGGSSGCGNVENGEDVSATVSGGEGAKFKLRYESRRRLTYVLRDRRYMEPLPIHWCNEKNDAVCLGSRRQESFPSSLSQPWLSTDFLFTRAGAFFDFSHDAADHQNSHNNSSSGNAGNHVPLDPYMGFLTPDEEAVLLAGRLWTHGWDFYAPTEPIAFAAVVHAKGAGNGTSGNNKVANMSSKVRDARLRGLVRLNFVLFGQSNAARGLRSDGEAALKHVEKYGLGSRRSRESFLQHVGLRSSRSGRMICTQEDDFGCVQKNAKSPWKWYHCGEVCSGL</sequence>
<dbReference type="PANTHER" id="PTHR34496">
    <property type="entry name" value="GLCNAC TRANSFERASE-RELATED"/>
    <property type="match status" value="1"/>
</dbReference>
<keyword evidence="4" id="KW-1185">Reference proteome</keyword>
<dbReference type="Pfam" id="PF11397">
    <property type="entry name" value="GlcNAc"/>
    <property type="match status" value="1"/>
</dbReference>
<feature type="transmembrane region" description="Helical" evidence="2">
    <location>
        <begin position="12"/>
        <end position="32"/>
    </location>
</feature>
<keyword evidence="2" id="KW-0812">Transmembrane</keyword>
<dbReference type="GO" id="GO:0016740">
    <property type="term" value="F:transferase activity"/>
    <property type="evidence" value="ECO:0007669"/>
    <property type="project" value="UniProtKB-KW"/>
</dbReference>
<feature type="region of interest" description="Disordered" evidence="1">
    <location>
        <begin position="414"/>
        <end position="494"/>
    </location>
</feature>
<name>A0A1G4I8K0_TRYEQ</name>
<dbReference type="InterPro" id="IPR021067">
    <property type="entry name" value="Glycosyltransferase"/>
</dbReference>
<dbReference type="GeneID" id="92379446"/>
<evidence type="ECO:0000313" key="3">
    <source>
        <dbReference type="EMBL" id="SCU68373.1"/>
    </source>
</evidence>
<dbReference type="VEuPathDB" id="TriTrypDB:TEOVI_000550600"/>
<gene>
    <name evidence="3" type="ORF">TEOVI_000550600</name>
</gene>
<organism evidence="3 4">
    <name type="scientific">Trypanosoma equiperdum</name>
    <dbReference type="NCBI Taxonomy" id="5694"/>
    <lineage>
        <taxon>Eukaryota</taxon>
        <taxon>Discoba</taxon>
        <taxon>Euglenozoa</taxon>
        <taxon>Kinetoplastea</taxon>
        <taxon>Metakinetoplastina</taxon>
        <taxon>Trypanosomatida</taxon>
        <taxon>Trypanosomatidae</taxon>
        <taxon>Trypanosoma</taxon>
    </lineage>
</organism>
<keyword evidence="2" id="KW-0472">Membrane</keyword>
<dbReference type="EMBL" id="CZPT02000973">
    <property type="protein sequence ID" value="SCU68373.1"/>
    <property type="molecule type" value="Genomic_DNA"/>
</dbReference>
<dbReference type="AlphaFoldDB" id="A0A1G4I8K0"/>
<dbReference type="Proteomes" id="UP000195570">
    <property type="component" value="Unassembled WGS sequence"/>
</dbReference>
<evidence type="ECO:0000256" key="1">
    <source>
        <dbReference type="SAM" id="MobiDB-lite"/>
    </source>
</evidence>
<reference evidence="3" key="1">
    <citation type="submission" date="2016-09" db="EMBL/GenBank/DDBJ databases">
        <authorList>
            <person name="Hebert L."/>
            <person name="Moumen B."/>
        </authorList>
    </citation>
    <scope>NUCLEOTIDE SEQUENCE [LARGE SCALE GENOMIC DNA]</scope>
    <source>
        <strain evidence="3">OVI</strain>
    </source>
</reference>
<feature type="compositionally biased region" description="Basic and acidic residues" evidence="1">
    <location>
        <begin position="414"/>
        <end position="441"/>
    </location>
</feature>
<proteinExistence type="predicted"/>
<accession>A0A1G4I8K0</accession>
<comment type="caution">
    <text evidence="3">The sequence shown here is derived from an EMBL/GenBank/DDBJ whole genome shotgun (WGS) entry which is preliminary data.</text>
</comment>
<dbReference type="PANTHER" id="PTHR34496:SF7">
    <property type="entry name" value="GLYCOSYLTRANSFERASE (GLCNAC)"/>
    <property type="match status" value="1"/>
</dbReference>
<feature type="compositionally biased region" description="Basic and acidic residues" evidence="1">
    <location>
        <begin position="466"/>
        <end position="484"/>
    </location>
</feature>
<feature type="region of interest" description="Disordered" evidence="1">
    <location>
        <begin position="510"/>
        <end position="537"/>
    </location>
</feature>
<feature type="compositionally biased region" description="Basic and acidic residues" evidence="1">
    <location>
        <begin position="297"/>
        <end position="322"/>
    </location>
</feature>
<evidence type="ECO:0000256" key="2">
    <source>
        <dbReference type="SAM" id="Phobius"/>
    </source>
</evidence>
<dbReference type="RefSeq" id="XP_067079538.1">
    <property type="nucleotide sequence ID" value="XM_067223437.1"/>
</dbReference>
<keyword evidence="2" id="KW-1133">Transmembrane helix</keyword>
<feature type="region of interest" description="Disordered" evidence="1">
    <location>
        <begin position="276"/>
        <end position="331"/>
    </location>
</feature>
<protein>
    <submittedName>
        <fullName evidence="3">Glycosyltransferase (GlcNAc), putative</fullName>
    </submittedName>
</protein>
<evidence type="ECO:0000313" key="4">
    <source>
        <dbReference type="Proteomes" id="UP000195570"/>
    </source>
</evidence>